<feature type="region of interest" description="Disordered" evidence="1">
    <location>
        <begin position="340"/>
        <end position="375"/>
    </location>
</feature>
<accession>A0A200IYZ6</accession>
<dbReference type="OrthoDB" id="2148359at2"/>
<evidence type="ECO:0000259" key="3">
    <source>
        <dbReference type="Pfam" id="PF06030"/>
    </source>
</evidence>
<sequence length="375" mass="42861">MSIKQKKIRVLILKISFFLGICFTILSVEASFAVSVKPILPKNQSDTGVTYYDLRMNPGQEQELKLEVSNPSDIEQEITIELNDATTNLSGEIDYSDRSGQVSRDKSLVVSFKDIAQVESKAIVPAHEKRIIIVQLKMPPEQFDGMILGGIKISSIDSSQSQLNDQSRKKSYIVAVKLTETDAPVMANLNLLRVLPKKVDGRQTIQATVQNDQAINVEELEYTATITEEGSDQVLYQVAQSNYRMAPNSSTTFIIADENDALTSAGRYSLQLTVKSKDTGQEWKWNKGFELVKETENYQKNSKHLMIYIVICSITLAFLLIVLIALILLRRRRQRQYEAELYQKKKKRKRRKKSQQNKKRNPENKQQKIKKNKRR</sequence>
<feature type="compositionally biased region" description="Basic residues" evidence="1">
    <location>
        <begin position="344"/>
        <end position="359"/>
    </location>
</feature>
<feature type="transmembrane region" description="Helical" evidence="2">
    <location>
        <begin position="305"/>
        <end position="329"/>
    </location>
</feature>
<keyword evidence="2" id="KW-0472">Membrane</keyword>
<dbReference type="AlphaFoldDB" id="A0A200IYZ6"/>
<dbReference type="RefSeq" id="WP_087641584.1">
    <property type="nucleotide sequence ID" value="NZ_CP147246.1"/>
</dbReference>
<dbReference type="EMBL" id="NIBQ01000003">
    <property type="protein sequence ID" value="OUZ30192.1"/>
    <property type="molecule type" value="Genomic_DNA"/>
</dbReference>
<reference evidence="5" key="1">
    <citation type="submission" date="2017-05" db="EMBL/GenBank/DDBJ databases">
        <title>The Genome Sequence of Enterococcus sp. 9D6_DIV0238.</title>
        <authorList>
            <consortium name="The Broad Institute Genomics Platform"/>
            <consortium name="The Broad Institute Genomic Center for Infectious Diseases"/>
            <person name="Earl A."/>
            <person name="Manson A."/>
            <person name="Schwartman J."/>
            <person name="Gilmore M."/>
            <person name="Abouelleil A."/>
            <person name="Cao P."/>
            <person name="Chapman S."/>
            <person name="Cusick C."/>
            <person name="Shea T."/>
            <person name="Young S."/>
            <person name="Neafsey D."/>
            <person name="Nusbaum C."/>
            <person name="Birren B."/>
        </authorList>
    </citation>
    <scope>NUCLEOTIDE SEQUENCE [LARGE SCALE GENOMIC DNA]</scope>
    <source>
        <strain evidence="5">9D6_DIV0238</strain>
    </source>
</reference>
<protein>
    <submittedName>
        <fullName evidence="5">Uncharacterized protein</fullName>
    </submittedName>
</protein>
<dbReference type="Pfam" id="PF11797">
    <property type="entry name" value="WxLIP_HBD"/>
    <property type="match status" value="1"/>
</dbReference>
<evidence type="ECO:0000313" key="5">
    <source>
        <dbReference type="EMBL" id="OUZ30192.1"/>
    </source>
</evidence>
<dbReference type="Pfam" id="PF06030">
    <property type="entry name" value="WxLIP_PGBD"/>
    <property type="match status" value="1"/>
</dbReference>
<dbReference type="InterPro" id="IPR010317">
    <property type="entry name" value="WxLIP_PGBD"/>
</dbReference>
<dbReference type="InterPro" id="IPR021759">
    <property type="entry name" value="WxLIP_HBD"/>
</dbReference>
<keyword evidence="7" id="KW-1185">Reference proteome</keyword>
<gene>
    <name evidence="6" type="ORF">A5889_001795</name>
    <name evidence="5" type="ORF">A5889_002480</name>
</gene>
<evidence type="ECO:0000256" key="1">
    <source>
        <dbReference type="SAM" id="MobiDB-lite"/>
    </source>
</evidence>
<evidence type="ECO:0000313" key="7">
    <source>
        <dbReference type="Proteomes" id="UP000196151"/>
    </source>
</evidence>
<feature type="domain" description="WxL Interacting Protein host binding" evidence="4">
    <location>
        <begin position="171"/>
        <end position="295"/>
    </location>
</feature>
<evidence type="ECO:0000313" key="6">
    <source>
        <dbReference type="EMBL" id="WYJ94282.1"/>
    </source>
</evidence>
<evidence type="ECO:0000259" key="4">
    <source>
        <dbReference type="Pfam" id="PF11797"/>
    </source>
</evidence>
<reference evidence="6" key="3">
    <citation type="submission" date="2024-03" db="EMBL/GenBank/DDBJ databases">
        <title>The Genome Sequence of Enterococcus sp. DIV0238c.</title>
        <authorList>
            <consortium name="The Broad Institute Genomics Platform"/>
            <consortium name="The Broad Institute Microbial Omics Core"/>
            <consortium name="The Broad Institute Genomic Center for Infectious Diseases"/>
            <person name="Earl A."/>
            <person name="Manson A."/>
            <person name="Gilmore M."/>
            <person name="Schwartman J."/>
            <person name="Shea T."/>
            <person name="Abouelleil A."/>
            <person name="Cao P."/>
            <person name="Chapman S."/>
            <person name="Cusick C."/>
            <person name="Young S."/>
            <person name="Neafsey D."/>
            <person name="Nusbaum C."/>
            <person name="Birren B."/>
        </authorList>
    </citation>
    <scope>NUCLEOTIDE SEQUENCE</scope>
    <source>
        <strain evidence="6">9D6_DIV0238</strain>
    </source>
</reference>
<dbReference type="Proteomes" id="UP000196151">
    <property type="component" value="Chromosome"/>
</dbReference>
<evidence type="ECO:0000256" key="2">
    <source>
        <dbReference type="SAM" id="Phobius"/>
    </source>
</evidence>
<reference evidence="6" key="2">
    <citation type="submission" date="2017-05" db="EMBL/GenBank/DDBJ databases">
        <authorList>
            <consortium name="The Broad Institute Genomics Platform"/>
            <consortium name="The Broad Institute Genomic Center for Infectious Diseases"/>
            <person name="Earl A."/>
            <person name="Manson A."/>
            <person name="Schwartman J."/>
            <person name="Gilmore M."/>
            <person name="Abouelleil A."/>
            <person name="Cao P."/>
            <person name="Chapman S."/>
            <person name="Cusick C."/>
            <person name="Shea T."/>
            <person name="Young S."/>
            <person name="Neafsey D."/>
            <person name="Nusbaum C."/>
            <person name="Birren B."/>
        </authorList>
    </citation>
    <scope>NUCLEOTIDE SEQUENCE</scope>
    <source>
        <strain evidence="6">9D6_DIV0238</strain>
    </source>
</reference>
<keyword evidence="2" id="KW-0812">Transmembrane</keyword>
<feature type="domain" description="WxL Interacting Protein peptidoglycan binding" evidence="3">
    <location>
        <begin position="35"/>
        <end position="154"/>
    </location>
</feature>
<name>A0A200IYZ6_9ENTE</name>
<keyword evidence="2" id="KW-1133">Transmembrane helix</keyword>
<proteinExistence type="predicted"/>
<organism evidence="5">
    <name type="scientific">Candidatus Enterococcus dunnyi</name>
    <dbReference type="NCBI Taxonomy" id="1834192"/>
    <lineage>
        <taxon>Bacteria</taxon>
        <taxon>Bacillati</taxon>
        <taxon>Bacillota</taxon>
        <taxon>Bacilli</taxon>
        <taxon>Lactobacillales</taxon>
        <taxon>Enterococcaceae</taxon>
        <taxon>Enterococcus</taxon>
    </lineage>
</organism>
<dbReference type="EMBL" id="CP147246">
    <property type="protein sequence ID" value="WYJ94282.1"/>
    <property type="molecule type" value="Genomic_DNA"/>
</dbReference>